<comment type="caution">
    <text evidence="8">The sequence shown here is derived from an EMBL/GenBank/DDBJ whole genome shotgun (WGS) entry which is preliminary data.</text>
</comment>
<evidence type="ECO:0000313" key="8">
    <source>
        <dbReference type="EMBL" id="KID50194.1"/>
    </source>
</evidence>
<dbReference type="GO" id="GO:0009055">
    <property type="term" value="F:electron transfer activity"/>
    <property type="evidence" value="ECO:0007669"/>
    <property type="project" value="UniProtKB-UniRule"/>
</dbReference>
<dbReference type="PIRSF" id="PIRSF038996">
    <property type="entry name" value="FldA"/>
    <property type="match status" value="1"/>
</dbReference>
<evidence type="ECO:0000256" key="4">
    <source>
        <dbReference type="ARBA" id="ARBA00022630"/>
    </source>
</evidence>
<evidence type="ECO:0000256" key="2">
    <source>
        <dbReference type="ARBA" id="ARBA00005267"/>
    </source>
</evidence>
<evidence type="ECO:0000256" key="6">
    <source>
        <dbReference type="ARBA" id="ARBA00022982"/>
    </source>
</evidence>
<dbReference type="NCBIfam" id="TIGR01752">
    <property type="entry name" value="flav_long"/>
    <property type="match status" value="1"/>
</dbReference>
<dbReference type="PANTHER" id="PTHR42809:SF1">
    <property type="entry name" value="FLAVODOXIN 1"/>
    <property type="match status" value="1"/>
</dbReference>
<comment type="cofactor">
    <cofactor evidence="1 7">
        <name>FMN</name>
        <dbReference type="ChEBI" id="CHEBI:58210"/>
    </cofactor>
</comment>
<gene>
    <name evidence="8" type="ORF">C095_00705</name>
</gene>
<evidence type="ECO:0000256" key="1">
    <source>
        <dbReference type="ARBA" id="ARBA00001917"/>
    </source>
</evidence>
<comment type="similarity">
    <text evidence="2 7">Belongs to the flavodoxin family.</text>
</comment>
<dbReference type="SUPFAM" id="SSF52218">
    <property type="entry name" value="Flavoproteins"/>
    <property type="match status" value="1"/>
</dbReference>
<name>A0A017H348_9FUSO</name>
<dbReference type="GO" id="GO:0010181">
    <property type="term" value="F:FMN binding"/>
    <property type="evidence" value="ECO:0007669"/>
    <property type="project" value="UniProtKB-UniRule"/>
</dbReference>
<dbReference type="NCBIfam" id="NF006739">
    <property type="entry name" value="PRK09267.1-5"/>
    <property type="match status" value="1"/>
</dbReference>
<dbReference type="RefSeq" id="WP_005959405.1">
    <property type="nucleotide sequence ID" value="NZ_AOJP01000009.1"/>
</dbReference>
<dbReference type="PATRIC" id="fig|1226633.4.peg.135"/>
<proteinExistence type="inferred from homology"/>
<dbReference type="InterPro" id="IPR008254">
    <property type="entry name" value="Flavodoxin/NO_synth"/>
</dbReference>
<evidence type="ECO:0000256" key="5">
    <source>
        <dbReference type="ARBA" id="ARBA00022643"/>
    </source>
</evidence>
<dbReference type="Gene3D" id="3.40.50.360">
    <property type="match status" value="1"/>
</dbReference>
<comment type="function">
    <text evidence="7">Low-potential electron donor to a number of redox enzymes.</text>
</comment>
<sequence>MKKIGIFYGTSGSTTLGVVDELEYQLKKENYQTYNVKDGIEAMKDYENLILITPTYGVGELQPHWQKQYDTLSQIDFHGKVVGLIGLGNQFAFGESFVGALRVLYDIVSKNGGKVVGFVSDKEYSHEETTAVIDGNFVGLPIDETNQGNKTPQRIISWLELVKKEMK</sequence>
<reference evidence="8 9" key="1">
    <citation type="submission" date="2013-08" db="EMBL/GenBank/DDBJ databases">
        <title>An opportunistic ruminal bacterium that causes liver abscesses in cattle.</title>
        <authorList>
            <person name="Benahmed F.H."/>
            <person name="Rasmussen M."/>
            <person name="Harbottle H."/>
            <person name="Soppet D."/>
            <person name="Nagaraja T.G."/>
            <person name="Davidson M."/>
        </authorList>
    </citation>
    <scope>NUCLEOTIDE SEQUENCE [LARGE SCALE GENOMIC DNA]</scope>
    <source>
        <strain evidence="8 9">B35</strain>
    </source>
</reference>
<dbReference type="GeneID" id="75076494"/>
<dbReference type="InterPro" id="IPR010086">
    <property type="entry name" value="Flavodoxin_lc"/>
</dbReference>
<dbReference type="AlphaFoldDB" id="A0A017H348"/>
<protein>
    <recommendedName>
        <fullName evidence="7">Flavodoxin</fullName>
    </recommendedName>
</protein>
<keyword evidence="5 7" id="KW-0288">FMN</keyword>
<dbReference type="EMBL" id="AUZI01000007">
    <property type="protein sequence ID" value="KID50194.1"/>
    <property type="molecule type" value="Genomic_DNA"/>
</dbReference>
<dbReference type="PANTHER" id="PTHR42809">
    <property type="entry name" value="FLAVODOXIN 2"/>
    <property type="match status" value="1"/>
</dbReference>
<keyword evidence="3 7" id="KW-0813">Transport</keyword>
<dbReference type="OrthoDB" id="9790745at2"/>
<accession>A0A017H348</accession>
<dbReference type="PROSITE" id="PS50902">
    <property type="entry name" value="FLAVODOXIN_LIKE"/>
    <property type="match status" value="1"/>
</dbReference>
<evidence type="ECO:0000313" key="9">
    <source>
        <dbReference type="Proteomes" id="UP000031184"/>
    </source>
</evidence>
<keyword evidence="4 7" id="KW-0285">Flavoprotein</keyword>
<dbReference type="InterPro" id="IPR029039">
    <property type="entry name" value="Flavoprotein-like_sf"/>
</dbReference>
<organism evidence="8 9">
    <name type="scientific">Fusobacterium necrophorum subsp. funduliforme B35</name>
    <dbReference type="NCBI Taxonomy" id="1226633"/>
    <lineage>
        <taxon>Bacteria</taxon>
        <taxon>Fusobacteriati</taxon>
        <taxon>Fusobacteriota</taxon>
        <taxon>Fusobacteriia</taxon>
        <taxon>Fusobacteriales</taxon>
        <taxon>Fusobacteriaceae</taxon>
        <taxon>Fusobacterium</taxon>
    </lineage>
</organism>
<dbReference type="Proteomes" id="UP000031184">
    <property type="component" value="Unassembled WGS sequence"/>
</dbReference>
<dbReference type="Pfam" id="PF00258">
    <property type="entry name" value="Flavodoxin_1"/>
    <property type="match status" value="1"/>
</dbReference>
<evidence type="ECO:0000256" key="3">
    <source>
        <dbReference type="ARBA" id="ARBA00022448"/>
    </source>
</evidence>
<dbReference type="InterPro" id="IPR050619">
    <property type="entry name" value="Flavodoxin"/>
</dbReference>
<evidence type="ECO:0000256" key="7">
    <source>
        <dbReference type="PIRNR" id="PIRNR038996"/>
    </source>
</evidence>
<keyword evidence="6 7" id="KW-0249">Electron transport</keyword>